<keyword evidence="2" id="KW-0677">Repeat</keyword>
<dbReference type="PANTHER" id="PTHR15454">
    <property type="entry name" value="NISCHARIN RELATED"/>
    <property type="match status" value="1"/>
</dbReference>
<organism evidence="3 4">
    <name type="scientific">Cichlidogyrus casuarinus</name>
    <dbReference type="NCBI Taxonomy" id="1844966"/>
    <lineage>
        <taxon>Eukaryota</taxon>
        <taxon>Metazoa</taxon>
        <taxon>Spiralia</taxon>
        <taxon>Lophotrochozoa</taxon>
        <taxon>Platyhelminthes</taxon>
        <taxon>Monogenea</taxon>
        <taxon>Monopisthocotylea</taxon>
        <taxon>Dactylogyridea</taxon>
        <taxon>Ancyrocephalidae</taxon>
        <taxon>Cichlidogyrus</taxon>
    </lineage>
</organism>
<proteinExistence type="predicted"/>
<keyword evidence="4" id="KW-1185">Reference proteome</keyword>
<evidence type="ECO:0000256" key="1">
    <source>
        <dbReference type="ARBA" id="ARBA00022614"/>
    </source>
</evidence>
<dbReference type="InterPro" id="IPR032675">
    <property type="entry name" value="LRR_dom_sf"/>
</dbReference>
<dbReference type="Gene3D" id="3.80.10.10">
    <property type="entry name" value="Ribonuclease Inhibitor"/>
    <property type="match status" value="1"/>
</dbReference>
<dbReference type="PANTHER" id="PTHR15454:SF56">
    <property type="entry name" value="PROTEIN PHOSPHATASE 1 REGULATORY SUBUNIT 7-RELATED"/>
    <property type="match status" value="1"/>
</dbReference>
<comment type="caution">
    <text evidence="3">The sequence shown here is derived from an EMBL/GenBank/DDBJ whole genome shotgun (WGS) entry which is preliminary data.</text>
</comment>
<evidence type="ECO:0000256" key="2">
    <source>
        <dbReference type="ARBA" id="ARBA00022737"/>
    </source>
</evidence>
<gene>
    <name evidence="3" type="primary">LRRC61</name>
    <name evidence="3" type="ORF">Ciccas_003708</name>
</gene>
<protein>
    <submittedName>
        <fullName evidence="3">Leucine rich repeat containing 61</fullName>
    </submittedName>
</protein>
<dbReference type="InterPro" id="IPR001611">
    <property type="entry name" value="Leu-rich_rpt"/>
</dbReference>
<dbReference type="Proteomes" id="UP001626550">
    <property type="component" value="Unassembled WGS sequence"/>
</dbReference>
<accession>A0ABD2QDL7</accession>
<dbReference type="PROSITE" id="PS51450">
    <property type="entry name" value="LRR"/>
    <property type="match status" value="1"/>
</dbReference>
<dbReference type="EMBL" id="JBJKFK010000352">
    <property type="protein sequence ID" value="KAL3317643.1"/>
    <property type="molecule type" value="Genomic_DNA"/>
</dbReference>
<keyword evidence="1" id="KW-0433">Leucine-rich repeat</keyword>
<dbReference type="SUPFAM" id="SSF52058">
    <property type="entry name" value="L domain-like"/>
    <property type="match status" value="1"/>
</dbReference>
<dbReference type="AlphaFoldDB" id="A0ABD2QDL7"/>
<name>A0ABD2QDL7_9PLAT</name>
<reference evidence="3 4" key="1">
    <citation type="submission" date="2024-11" db="EMBL/GenBank/DDBJ databases">
        <title>Adaptive evolution of stress response genes in parasites aligns with host niche diversity.</title>
        <authorList>
            <person name="Hahn C."/>
            <person name="Resl P."/>
        </authorList>
    </citation>
    <scope>NUCLEOTIDE SEQUENCE [LARGE SCALE GENOMIC DNA]</scope>
    <source>
        <strain evidence="3">EGGRZ-B1_66</strain>
        <tissue evidence="3">Body</tissue>
    </source>
</reference>
<evidence type="ECO:0000313" key="4">
    <source>
        <dbReference type="Proteomes" id="UP001626550"/>
    </source>
</evidence>
<evidence type="ECO:0000313" key="3">
    <source>
        <dbReference type="EMBL" id="KAL3317643.1"/>
    </source>
</evidence>
<sequence length="223" mass="25544">MHIDNLSNVELTNLSCITAFVNIRYVNLSENSITDLNPLLCLCHIKTLILKKNRIRDANCLSKLKKLVFLDIRKNLLDEIDSVASLADNVYLKQLYLKSEDRKSESNGLCSGNDYPASVISLFKHLVSLDGMIVRGGRSSLYKLEAKIDEMLERKKRQQISEKTRIISLDRVNIVEHHDTHEYEELMEKKTVEFNGSLEKFNKMSCDIEKNLNTLKAKLALSV</sequence>